<dbReference type="SMART" id="SM00233">
    <property type="entry name" value="PH"/>
    <property type="match status" value="1"/>
</dbReference>
<dbReference type="InterPro" id="IPR035899">
    <property type="entry name" value="DBL_dom_sf"/>
</dbReference>
<dbReference type="InterPro" id="IPR011993">
    <property type="entry name" value="PH-like_dom_sf"/>
</dbReference>
<dbReference type="SMART" id="SM00325">
    <property type="entry name" value="RhoGEF"/>
    <property type="match status" value="1"/>
</dbReference>
<evidence type="ECO:0000256" key="1">
    <source>
        <dbReference type="SAM" id="Coils"/>
    </source>
</evidence>
<dbReference type="Proteomes" id="UP000327468">
    <property type="component" value="Chromosome 22"/>
</dbReference>
<feature type="compositionally biased region" description="Basic residues" evidence="2">
    <location>
        <begin position="978"/>
        <end position="989"/>
    </location>
</feature>
<dbReference type="InterPro" id="IPR001849">
    <property type="entry name" value="PH_domain"/>
</dbReference>
<name>A0A5N5KRW8_PANHP</name>
<gene>
    <name evidence="5" type="ORF">PHYPO_G00124830</name>
</gene>
<feature type="region of interest" description="Disordered" evidence="2">
    <location>
        <begin position="1407"/>
        <end position="1437"/>
    </location>
</feature>
<feature type="region of interest" description="Disordered" evidence="2">
    <location>
        <begin position="414"/>
        <end position="450"/>
    </location>
</feature>
<dbReference type="Pfam" id="PF22697">
    <property type="entry name" value="SOS1_NGEF_PH"/>
    <property type="match status" value="1"/>
</dbReference>
<dbReference type="InterPro" id="IPR052231">
    <property type="entry name" value="Rho_GEF_signaling-related"/>
</dbReference>
<feature type="region of interest" description="Disordered" evidence="2">
    <location>
        <begin position="227"/>
        <end position="319"/>
    </location>
</feature>
<evidence type="ECO:0000256" key="2">
    <source>
        <dbReference type="SAM" id="MobiDB-lite"/>
    </source>
</evidence>
<evidence type="ECO:0000313" key="5">
    <source>
        <dbReference type="EMBL" id="KAB5532846.1"/>
    </source>
</evidence>
<dbReference type="PANTHER" id="PTHR45845">
    <property type="entry name" value="RHO GUANINE NUCLEOTIDE EXCHANGE FACTOR-RELATED"/>
    <property type="match status" value="1"/>
</dbReference>
<keyword evidence="6" id="KW-1185">Reference proteome</keyword>
<dbReference type="PROSITE" id="PS50010">
    <property type="entry name" value="DH_2"/>
    <property type="match status" value="1"/>
</dbReference>
<keyword evidence="1" id="KW-0175">Coiled coil</keyword>
<dbReference type="SUPFAM" id="SSF50729">
    <property type="entry name" value="PH domain-like"/>
    <property type="match status" value="1"/>
</dbReference>
<feature type="compositionally biased region" description="Low complexity" evidence="2">
    <location>
        <begin position="423"/>
        <end position="439"/>
    </location>
</feature>
<dbReference type="Gene3D" id="2.30.29.30">
    <property type="entry name" value="Pleckstrin-homology domain (PH domain)/Phosphotyrosine-binding domain (PTB)"/>
    <property type="match status" value="1"/>
</dbReference>
<dbReference type="GO" id="GO:0005085">
    <property type="term" value="F:guanyl-nucleotide exchange factor activity"/>
    <property type="evidence" value="ECO:0007669"/>
    <property type="project" value="InterPro"/>
</dbReference>
<dbReference type="PROSITE" id="PS50003">
    <property type="entry name" value="PH_DOMAIN"/>
    <property type="match status" value="1"/>
</dbReference>
<accession>A0A5N5KRW8</accession>
<feature type="compositionally biased region" description="Low complexity" evidence="2">
    <location>
        <begin position="1407"/>
        <end position="1417"/>
    </location>
</feature>
<evidence type="ECO:0000259" key="4">
    <source>
        <dbReference type="PROSITE" id="PS50010"/>
    </source>
</evidence>
<feature type="region of interest" description="Disordered" evidence="2">
    <location>
        <begin position="1536"/>
        <end position="1556"/>
    </location>
</feature>
<dbReference type="InterPro" id="IPR055251">
    <property type="entry name" value="SOS1_NGEF_PH"/>
</dbReference>
<dbReference type="EMBL" id="VFJC01000023">
    <property type="protein sequence ID" value="KAB5532846.1"/>
    <property type="molecule type" value="Genomic_DNA"/>
</dbReference>
<feature type="region of interest" description="Disordered" evidence="2">
    <location>
        <begin position="1021"/>
        <end position="1060"/>
    </location>
</feature>
<evidence type="ECO:0000259" key="3">
    <source>
        <dbReference type="PROSITE" id="PS50003"/>
    </source>
</evidence>
<comment type="caution">
    <text evidence="5">The sequence shown here is derived from an EMBL/GenBank/DDBJ whole genome shotgun (WGS) entry which is preliminary data.</text>
</comment>
<evidence type="ECO:0008006" key="7">
    <source>
        <dbReference type="Google" id="ProtNLM"/>
    </source>
</evidence>
<organism evidence="5 6">
    <name type="scientific">Pangasianodon hypophthalmus</name>
    <name type="common">Striped catfish</name>
    <name type="synonym">Helicophagus hypophthalmus</name>
    <dbReference type="NCBI Taxonomy" id="310915"/>
    <lineage>
        <taxon>Eukaryota</taxon>
        <taxon>Metazoa</taxon>
        <taxon>Chordata</taxon>
        <taxon>Craniata</taxon>
        <taxon>Vertebrata</taxon>
        <taxon>Euteleostomi</taxon>
        <taxon>Actinopterygii</taxon>
        <taxon>Neopterygii</taxon>
        <taxon>Teleostei</taxon>
        <taxon>Ostariophysi</taxon>
        <taxon>Siluriformes</taxon>
        <taxon>Pangasiidae</taxon>
        <taxon>Pangasianodon</taxon>
    </lineage>
</organism>
<dbReference type="Gene3D" id="1.20.58.60">
    <property type="match status" value="1"/>
</dbReference>
<reference evidence="5 6" key="1">
    <citation type="submission" date="2019-06" db="EMBL/GenBank/DDBJ databases">
        <title>A chromosome-scale genome assembly of the striped catfish, Pangasianodon hypophthalmus.</title>
        <authorList>
            <person name="Wen M."/>
            <person name="Zahm M."/>
            <person name="Roques C."/>
            <person name="Cabau C."/>
            <person name="Klopp C."/>
            <person name="Donnadieu C."/>
            <person name="Jouanno E."/>
            <person name="Avarre J.-C."/>
            <person name="Campet M."/>
            <person name="Ha T.T.T."/>
            <person name="Dugue R."/>
            <person name="Lampietro C."/>
            <person name="Louis A."/>
            <person name="Herpin A."/>
            <person name="Echchiki A."/>
            <person name="Berthelot C."/>
            <person name="Parey E."/>
            <person name="Roest-Crollius H."/>
            <person name="Braasch I."/>
            <person name="Postlethwait J."/>
            <person name="Bobe J."/>
            <person name="Montfort J."/>
            <person name="Bouchez O."/>
            <person name="Begum T."/>
            <person name="Schartl M."/>
            <person name="Guiguen Y."/>
        </authorList>
    </citation>
    <scope>NUCLEOTIDE SEQUENCE [LARGE SCALE GENOMIC DNA]</scope>
    <source>
        <strain evidence="5 6">Indonesia</strain>
        <tissue evidence="5">Blood</tissue>
    </source>
</reference>
<dbReference type="PANTHER" id="PTHR45845:SF1">
    <property type="entry name" value="PLECKSTRIN HOMOLOGY AND RHOGEF DOMAIN CONTAINING G4B"/>
    <property type="match status" value="1"/>
</dbReference>
<dbReference type="CDD" id="cd13242">
    <property type="entry name" value="PH_puratrophin-1"/>
    <property type="match status" value="1"/>
</dbReference>
<feature type="region of interest" description="Disordered" evidence="2">
    <location>
        <begin position="923"/>
        <end position="990"/>
    </location>
</feature>
<dbReference type="Pfam" id="PF00621">
    <property type="entry name" value="RhoGEF"/>
    <property type="match status" value="1"/>
</dbReference>
<feature type="compositionally biased region" description="Low complexity" evidence="2">
    <location>
        <begin position="1482"/>
        <end position="1502"/>
    </location>
</feature>
<dbReference type="Gene3D" id="1.20.900.10">
    <property type="entry name" value="Dbl homology (DH) domain"/>
    <property type="match status" value="1"/>
</dbReference>
<feature type="compositionally biased region" description="Polar residues" evidence="2">
    <location>
        <begin position="244"/>
        <end position="253"/>
    </location>
</feature>
<feature type="region of interest" description="Disordered" evidence="2">
    <location>
        <begin position="1481"/>
        <end position="1502"/>
    </location>
</feature>
<feature type="domain" description="PH" evidence="3">
    <location>
        <begin position="1248"/>
        <end position="1355"/>
    </location>
</feature>
<proteinExistence type="predicted"/>
<feature type="coiled-coil region" evidence="1">
    <location>
        <begin position="741"/>
        <end position="768"/>
    </location>
</feature>
<dbReference type="InterPro" id="IPR000219">
    <property type="entry name" value="DH_dom"/>
</dbReference>
<feature type="compositionally biased region" description="Polar residues" evidence="2">
    <location>
        <begin position="297"/>
        <end position="306"/>
    </location>
</feature>
<feature type="domain" description="DH" evidence="4">
    <location>
        <begin position="1059"/>
        <end position="1236"/>
    </location>
</feature>
<dbReference type="CDD" id="cd00160">
    <property type="entry name" value="RhoGEF"/>
    <property type="match status" value="1"/>
</dbReference>
<dbReference type="SUPFAM" id="SSF48065">
    <property type="entry name" value="DBL homology domain (DH-domain)"/>
    <property type="match status" value="1"/>
</dbReference>
<evidence type="ECO:0000313" key="6">
    <source>
        <dbReference type="Proteomes" id="UP000327468"/>
    </source>
</evidence>
<feature type="compositionally biased region" description="Low complexity" evidence="2">
    <location>
        <begin position="1428"/>
        <end position="1437"/>
    </location>
</feature>
<protein>
    <recommendedName>
        <fullName evidence="7">DH domain-containing protein</fullName>
    </recommendedName>
</protein>
<feature type="compositionally biased region" description="Low complexity" evidence="2">
    <location>
        <begin position="1034"/>
        <end position="1044"/>
    </location>
</feature>
<sequence length="1556" mass="175705">MHTRAQSRSCDNYLSIKDSESLDSCIQSTLSSVYAPFRATASTVLLQLFSVVERQYGGDGLRCLIDFLLPAKKILHTIQRESCLRFKGLLLYHEGWPLCIHEKVVVQLAPLHKVRLRQGDFYLQLVPLGRKAAKLVIKCLARSGRALAEITVPEGMYPRVFTADFLQDVTRERNLQPLQNCLLSAGAAVYRTPWRNVVNPVCVRNANEGIMQPGALSIGHLGTCSTHGSTGTLDSRRSSRDSLCSQGADSTVSEPLLRRRTSESDTYTNAATLPAEEKAPSPGTDVEGGSRRGGNTKCLSFSTDLSTPRRRQSRDSATFETRRLFRKSYMEALQNPMNLGSSSESVPEEGSEPAVEHQVREALQVSGTVWKRRVKGHRTRSSSGGGSPKKLMNGCAIRFGRLDLEVAFYSAERRGSKGDSGLPGSPSISESRRSSSAGEDSPKVSSRCNRDRSGRSVLQVCMRNRVWTDERFTSRELTCLLSYYCSTLRKEKRDLGLTVLVDSRRQQASPVLFSALSQLQASLPNALYSVLLLSDKEASVKLERDFSVPCEVLTSLKALLKHIDSSQLTRDLDGTFHYDHHHYIQFRQKMEQFCSSCSAAISSLRRSIDVLSSSSSLDTVKDVSETISQQRNLMKCVLEDSQLNHLRLEGGTFLARVRKEETSETESYRDAVDAACTLYNQMDEEVHKLVILSNKSLHQLENLLELRTFQEETERMKRWFSAEAEKHLAPLDSLSFTLSSLQEMRRSLEQFTEEAALQQKQAAAMTQDPRRVSELDILINLYEFYDSAQQWMTHCEDYFKRLNLEESIMSFSPEVLQTLQDYHNEATKFSLENFSSLNDTVATLGSPRQLHHWNHIWMKCQETRKQLEELLERAAVREEPVSDSSLTSDLSKPREIPVICVDLQCGESRSSLPEIKHTFEFEDEKPHSAGPFSKNDSPFRSFLFPPEREKLTPSPLDDTDSDCTVDSSYSCHSEPGARHRRPPLKKMMKKTVSSDLSGHHGYLGVYIKGLELSNNTCVEKKLQRPHVKSPVLARSRSLPSPSLSQGRPGDGESKRQSSKIQHIMDEMISTEREYVRSLSYIMEHYFPEMERPDLPQDLRGKRSIIFGNLEKLCDFHSQYFLKDLEQCAHSPLSVSTCFLRHEDQFGMYALYSKNKPRSDALLTSHGNAFFKNKQMELEDKMDLASYLLKPIQRMSKYALLLKDLIKECSQSQEQELADLRTAEEMVKFQLRHGNDLLAMDAIRGCDVNLKEQGQLRCQDEFIVWCGRRKYLRHVFLFEDLILFSKTKKIEGGYDIYIYKQSFKTAEIGMTENVGDSGLRFEIWFRRRKSQDTFILQASSAESKAAWTSIIGKILWRQALRNRELRMQEMVSMGIGNKPFMDIKPSDAAISDRAVDYIMKGTESRTRSSISVSSYDHSSPFKRPHSTISNSSSSSSSSHSSSSFMSSLNLSLFSSAPHPPLAHWHYDCIEEDELEHDAAMQPSMVTEGSESSSHSTSSDGVNSVNSVSALSVPHHSSLIMDSFSSESSFLCSSSVSSSPSHHFHKEHNDTNSFITAL</sequence>